<proteinExistence type="predicted"/>
<keyword evidence="3" id="KW-1185">Reference proteome</keyword>
<evidence type="ECO:0000256" key="1">
    <source>
        <dbReference type="SAM" id="MobiDB-lite"/>
    </source>
</evidence>
<organism evidence="2 3">
    <name type="scientific">Neolentinus lepideus HHB14362 ss-1</name>
    <dbReference type="NCBI Taxonomy" id="1314782"/>
    <lineage>
        <taxon>Eukaryota</taxon>
        <taxon>Fungi</taxon>
        <taxon>Dikarya</taxon>
        <taxon>Basidiomycota</taxon>
        <taxon>Agaricomycotina</taxon>
        <taxon>Agaricomycetes</taxon>
        <taxon>Gloeophyllales</taxon>
        <taxon>Gloeophyllaceae</taxon>
        <taxon>Neolentinus</taxon>
    </lineage>
</organism>
<evidence type="ECO:0000313" key="3">
    <source>
        <dbReference type="Proteomes" id="UP000076761"/>
    </source>
</evidence>
<feature type="region of interest" description="Disordered" evidence="1">
    <location>
        <begin position="47"/>
        <end position="67"/>
    </location>
</feature>
<dbReference type="EMBL" id="KV425561">
    <property type="protein sequence ID" value="KZT27541.1"/>
    <property type="molecule type" value="Genomic_DNA"/>
</dbReference>
<accession>A0A165U2E9</accession>
<dbReference type="Proteomes" id="UP000076761">
    <property type="component" value="Unassembled WGS sequence"/>
</dbReference>
<dbReference type="InParanoid" id="A0A165U2E9"/>
<evidence type="ECO:0000313" key="2">
    <source>
        <dbReference type="EMBL" id="KZT27541.1"/>
    </source>
</evidence>
<reference evidence="2 3" key="1">
    <citation type="journal article" date="2016" name="Mol. Biol. Evol.">
        <title>Comparative Genomics of Early-Diverging Mushroom-Forming Fungi Provides Insights into the Origins of Lignocellulose Decay Capabilities.</title>
        <authorList>
            <person name="Nagy L.G."/>
            <person name="Riley R."/>
            <person name="Tritt A."/>
            <person name="Adam C."/>
            <person name="Daum C."/>
            <person name="Floudas D."/>
            <person name="Sun H."/>
            <person name="Yadav J.S."/>
            <person name="Pangilinan J."/>
            <person name="Larsson K.H."/>
            <person name="Matsuura K."/>
            <person name="Barry K."/>
            <person name="Labutti K."/>
            <person name="Kuo R."/>
            <person name="Ohm R.A."/>
            <person name="Bhattacharya S.S."/>
            <person name="Shirouzu T."/>
            <person name="Yoshinaga Y."/>
            <person name="Martin F.M."/>
            <person name="Grigoriev I.V."/>
            <person name="Hibbett D.S."/>
        </authorList>
    </citation>
    <scope>NUCLEOTIDE SEQUENCE [LARGE SCALE GENOMIC DNA]</scope>
    <source>
        <strain evidence="2 3">HHB14362 ss-1</strain>
    </source>
</reference>
<dbReference type="OrthoDB" id="3038119at2759"/>
<feature type="compositionally biased region" description="Polar residues" evidence="1">
    <location>
        <begin position="100"/>
        <end position="109"/>
    </location>
</feature>
<sequence>MYNFISAAIGPARGIQESLGTYDTYMKERSRTYYDCLMASRVHHLTSPSNRSHSAAHPNSLPDSSTGSCAVVENRDALQLDELINVPGVSDTHSARDSTGFISQPGHLSQDSRMLPSLPVYMQALFMSTRSSAKRTVVLPPISLDAVLASRHSVKPRAVHRHDDMRMRRARPRTSSAGGGI</sequence>
<name>A0A165U2E9_9AGAM</name>
<feature type="region of interest" description="Disordered" evidence="1">
    <location>
        <begin position="155"/>
        <end position="181"/>
    </location>
</feature>
<feature type="region of interest" description="Disordered" evidence="1">
    <location>
        <begin position="89"/>
        <end position="109"/>
    </location>
</feature>
<gene>
    <name evidence="2" type="ORF">NEOLEDRAFT_1130518</name>
</gene>
<dbReference type="AlphaFoldDB" id="A0A165U2E9"/>
<protein>
    <submittedName>
        <fullName evidence="2">Uncharacterized protein</fullName>
    </submittedName>
</protein>